<comment type="caution">
    <text evidence="3 4">Lacks conserved residue(s) required for the propagation of feature annotation.</text>
</comment>
<keyword evidence="2 3" id="KW-0520">NAD</keyword>
<feature type="binding site" evidence="3">
    <location>
        <begin position="24"/>
        <end position="43"/>
    </location>
    <ligand>
        <name>NAD(+)</name>
        <dbReference type="ChEBI" id="CHEBI:57540"/>
    </ligand>
</feature>
<dbReference type="PANTHER" id="PTHR11085">
    <property type="entry name" value="NAD-DEPENDENT PROTEIN DEACYLASE SIRTUIN-5, MITOCHONDRIAL-RELATED"/>
    <property type="match status" value="1"/>
</dbReference>
<accession>A0ABV7FQ84</accession>
<feature type="domain" description="Deacetylase sirtuin-type" evidence="5">
    <location>
        <begin position="1"/>
        <end position="252"/>
    </location>
</feature>
<feature type="active site" description="Proton acceptor" evidence="3">
    <location>
        <position position="123"/>
    </location>
</feature>
<protein>
    <recommendedName>
        <fullName evidence="3">NAD-dependent protein deacylase</fullName>
        <ecNumber evidence="3">2.3.1.286</ecNumber>
    </recommendedName>
    <alternativeName>
        <fullName evidence="3">Regulatory protein SIR2 homolog</fullName>
    </alternativeName>
</protein>
<dbReference type="InterPro" id="IPR026590">
    <property type="entry name" value="Ssirtuin_cat_dom"/>
</dbReference>
<sequence>MLTDKILLSKISKNSTCKIVVLTGAGISAESGLKTFRDNNGLWENHAIKEVATPEGFARNPDLVYRFYNELRAQLLDETVKPNPAHYALGKLQSLMGNECVIVTQNVDNLHERGGATNVIHMHGELLSAKCGKTNKSVISHDDVTRESRCTCCSPAQALRPDIVWFGEMPYHMDDIESHLYDCDIFVSIGTSGNVYPAAGFVNFANQCGAHSIELNLDPSDINTAFAEAHYGPASKLVVEFVERVQSLLQNSQ</sequence>
<gene>
    <name evidence="3 6" type="primary">cobB</name>
    <name evidence="6" type="ORF">ACFOHL_05235</name>
</gene>
<evidence type="ECO:0000256" key="1">
    <source>
        <dbReference type="ARBA" id="ARBA00022679"/>
    </source>
</evidence>
<proteinExistence type="inferred from homology"/>
<evidence type="ECO:0000256" key="2">
    <source>
        <dbReference type="ARBA" id="ARBA00023027"/>
    </source>
</evidence>
<dbReference type="NCBIfam" id="NF001755">
    <property type="entry name" value="PRK00481.1-5"/>
    <property type="match status" value="1"/>
</dbReference>
<dbReference type="Proteomes" id="UP001595478">
    <property type="component" value="Unassembled WGS sequence"/>
</dbReference>
<comment type="function">
    <text evidence="3">NAD-dependent protein deacetylase which modulates the activities of several proteins which are inactive in their acetylated form.</text>
</comment>
<dbReference type="RefSeq" id="WP_376919149.1">
    <property type="nucleotide sequence ID" value="NZ_JBHRSW010000006.1"/>
</dbReference>
<dbReference type="SUPFAM" id="SSF52467">
    <property type="entry name" value="DHS-like NAD/FAD-binding domain"/>
    <property type="match status" value="1"/>
</dbReference>
<keyword evidence="3" id="KW-0963">Cytoplasm</keyword>
<dbReference type="Gene3D" id="3.40.50.1220">
    <property type="entry name" value="TPP-binding domain"/>
    <property type="match status" value="1"/>
</dbReference>
<evidence type="ECO:0000256" key="3">
    <source>
        <dbReference type="HAMAP-Rule" id="MF_01121"/>
    </source>
</evidence>
<feature type="binding site" evidence="3">
    <location>
        <position position="131"/>
    </location>
    <ligand>
        <name>Zn(2+)</name>
        <dbReference type="ChEBI" id="CHEBI:29105"/>
    </ligand>
</feature>
<evidence type="ECO:0000313" key="6">
    <source>
        <dbReference type="EMBL" id="MFC3121012.1"/>
    </source>
</evidence>
<dbReference type="Gene3D" id="3.30.1600.10">
    <property type="entry name" value="SIR2/SIRT2 'Small Domain"/>
    <property type="match status" value="1"/>
</dbReference>
<evidence type="ECO:0000313" key="7">
    <source>
        <dbReference type="Proteomes" id="UP001595478"/>
    </source>
</evidence>
<keyword evidence="6" id="KW-0012">Acyltransferase</keyword>
<keyword evidence="3" id="KW-0862">Zinc</keyword>
<dbReference type="EMBL" id="JBHRSW010000006">
    <property type="protein sequence ID" value="MFC3121012.1"/>
    <property type="molecule type" value="Genomic_DNA"/>
</dbReference>
<evidence type="ECO:0000259" key="5">
    <source>
        <dbReference type="PROSITE" id="PS50305"/>
    </source>
</evidence>
<organism evidence="6 7">
    <name type="scientific">Agaribacter flavus</name>
    <dbReference type="NCBI Taxonomy" id="1902781"/>
    <lineage>
        <taxon>Bacteria</taxon>
        <taxon>Pseudomonadati</taxon>
        <taxon>Pseudomonadota</taxon>
        <taxon>Gammaproteobacteria</taxon>
        <taxon>Alteromonadales</taxon>
        <taxon>Alteromonadaceae</taxon>
        <taxon>Agaribacter</taxon>
    </lineage>
</organism>
<dbReference type="GO" id="GO:0016746">
    <property type="term" value="F:acyltransferase activity"/>
    <property type="evidence" value="ECO:0007669"/>
    <property type="project" value="UniProtKB-KW"/>
</dbReference>
<comment type="similarity">
    <text evidence="3">Belongs to the sirtuin family. Class III subfamily.</text>
</comment>
<feature type="binding site" evidence="3">
    <location>
        <begin position="105"/>
        <end position="108"/>
    </location>
    <ligand>
        <name>NAD(+)</name>
        <dbReference type="ChEBI" id="CHEBI:57540"/>
    </ligand>
</feature>
<keyword evidence="7" id="KW-1185">Reference proteome</keyword>
<dbReference type="InterPro" id="IPR026591">
    <property type="entry name" value="Sirtuin_cat_small_dom_sf"/>
</dbReference>
<reference evidence="7" key="1">
    <citation type="journal article" date="2019" name="Int. J. Syst. Evol. Microbiol.">
        <title>The Global Catalogue of Microorganisms (GCM) 10K type strain sequencing project: providing services to taxonomists for standard genome sequencing and annotation.</title>
        <authorList>
            <consortium name="The Broad Institute Genomics Platform"/>
            <consortium name="The Broad Institute Genome Sequencing Center for Infectious Disease"/>
            <person name="Wu L."/>
            <person name="Ma J."/>
        </authorList>
    </citation>
    <scope>NUCLEOTIDE SEQUENCE [LARGE SCALE GENOMIC DNA]</scope>
    <source>
        <strain evidence="7">KCTC 52473</strain>
    </source>
</reference>
<comment type="caution">
    <text evidence="6">The sequence shown here is derived from an EMBL/GenBank/DDBJ whole genome shotgun (WGS) entry which is preliminary data.</text>
</comment>
<dbReference type="PANTHER" id="PTHR11085:SF4">
    <property type="entry name" value="NAD-DEPENDENT PROTEIN DEACYLASE"/>
    <property type="match status" value="1"/>
</dbReference>
<feature type="binding site" evidence="3">
    <location>
        <position position="234"/>
    </location>
    <ligand>
        <name>NAD(+)</name>
        <dbReference type="ChEBI" id="CHEBI:57540"/>
    </ligand>
</feature>
<dbReference type="HAMAP" id="MF_01121">
    <property type="entry name" value="Sirtuin_ClassIII"/>
    <property type="match status" value="1"/>
</dbReference>
<dbReference type="Pfam" id="PF02146">
    <property type="entry name" value="SIR2"/>
    <property type="match status" value="1"/>
</dbReference>
<feature type="binding site" evidence="3">
    <location>
        <position position="150"/>
    </location>
    <ligand>
        <name>Zn(2+)</name>
        <dbReference type="ChEBI" id="CHEBI:29105"/>
    </ligand>
</feature>
<feature type="binding site" evidence="3">
    <location>
        <begin position="190"/>
        <end position="192"/>
    </location>
    <ligand>
        <name>NAD(+)</name>
        <dbReference type="ChEBI" id="CHEBI:57540"/>
    </ligand>
</feature>
<dbReference type="PROSITE" id="PS50305">
    <property type="entry name" value="SIRTUIN"/>
    <property type="match status" value="1"/>
</dbReference>
<keyword evidence="3" id="KW-0479">Metal-binding</keyword>
<name>A0ABV7FQ84_9ALTE</name>
<comment type="catalytic activity">
    <reaction evidence="3">
        <text>N(6)-acetyl-L-lysyl-[protein] + NAD(+) + H2O = 2''-O-acetyl-ADP-D-ribose + nicotinamide + L-lysyl-[protein]</text>
        <dbReference type="Rhea" id="RHEA:43636"/>
        <dbReference type="Rhea" id="RHEA-COMP:9752"/>
        <dbReference type="Rhea" id="RHEA-COMP:10731"/>
        <dbReference type="ChEBI" id="CHEBI:15377"/>
        <dbReference type="ChEBI" id="CHEBI:17154"/>
        <dbReference type="ChEBI" id="CHEBI:29969"/>
        <dbReference type="ChEBI" id="CHEBI:57540"/>
        <dbReference type="ChEBI" id="CHEBI:61930"/>
        <dbReference type="ChEBI" id="CHEBI:83767"/>
        <dbReference type="EC" id="2.3.1.286"/>
    </reaction>
</comment>
<comment type="cofactor">
    <cofactor evidence="3">
        <name>Zn(2+)</name>
        <dbReference type="ChEBI" id="CHEBI:29105"/>
    </cofactor>
    <text evidence="3">Binds 1 zinc ion per subunit.</text>
</comment>
<dbReference type="InterPro" id="IPR050134">
    <property type="entry name" value="NAD-dep_sirtuin_deacylases"/>
</dbReference>
<dbReference type="InterPro" id="IPR027546">
    <property type="entry name" value="Sirtuin_class_III"/>
</dbReference>
<evidence type="ECO:0000256" key="4">
    <source>
        <dbReference type="PROSITE-ProRule" id="PRU00236"/>
    </source>
</evidence>
<dbReference type="EC" id="2.3.1.286" evidence="3"/>
<dbReference type="InterPro" id="IPR029035">
    <property type="entry name" value="DHS-like_NAD/FAD-binding_dom"/>
</dbReference>
<keyword evidence="1 6" id="KW-0808">Transferase</keyword>
<comment type="subcellular location">
    <subcellularLocation>
        <location evidence="3">Cytoplasm</location>
    </subcellularLocation>
</comment>
<dbReference type="InterPro" id="IPR003000">
    <property type="entry name" value="Sirtuin"/>
</dbReference>
<feature type="binding site" evidence="3">
    <location>
        <begin position="216"/>
        <end position="218"/>
    </location>
    <ligand>
        <name>NAD(+)</name>
        <dbReference type="ChEBI" id="CHEBI:57540"/>
    </ligand>
</feature>